<evidence type="ECO:0000256" key="8">
    <source>
        <dbReference type="ARBA" id="ARBA00022679"/>
    </source>
</evidence>
<dbReference type="UniPathway" id="UPA00378"/>
<feature type="domain" description="Oligosaccharyl transferase STT3 N-terminal" evidence="18">
    <location>
        <begin position="149"/>
        <end position="190"/>
    </location>
</feature>
<evidence type="ECO:0000256" key="7">
    <source>
        <dbReference type="ARBA" id="ARBA00022676"/>
    </source>
</evidence>
<dbReference type="InterPro" id="IPR003674">
    <property type="entry name" value="Oligo_trans_STT3"/>
</dbReference>
<keyword evidence="14" id="KW-0464">Manganese</keyword>
<sequence length="267" mass="29053">MRPSRPLLATSWGFLRPVPKARRMPTTPPRIHLLASLTRIYLRGGEPEDRGLLRRQTETFDRVFVLEGCRWPSVVVIASATVLQRLCPAPSSRSPDSDAGSHHLPAPSPDPPRPAEALRSERRRCGPHAGRRDPTTTPTSPPRSPGPDVLCFRELRDEHVFVIIYAVVASYFAGVMVRLMLTLTPVVCVASAIAISSLLDIYIDPTEPEVLEENEGRAEFTQAETATNAASTAVAGPLISLTAPRLNITAPRLSITASPQHNGRPSA</sequence>
<dbReference type="GO" id="GO:0043687">
    <property type="term" value="P:post-translational protein modification"/>
    <property type="evidence" value="ECO:0007669"/>
    <property type="project" value="TreeGrafter"/>
</dbReference>
<dbReference type="InterPro" id="IPR048307">
    <property type="entry name" value="STT3_N"/>
</dbReference>
<reference evidence="19 20" key="1">
    <citation type="journal article" date="2018" name="Sci. Rep.">
        <title>Genome sequence of the cauliflower mushroom Sparassis crispa (Hanabiratake) and its association with beneficial usage.</title>
        <authorList>
            <person name="Kiyama R."/>
            <person name="Furutani Y."/>
            <person name="Kawaguchi K."/>
            <person name="Nakanishi T."/>
        </authorList>
    </citation>
    <scope>NUCLEOTIDE SEQUENCE [LARGE SCALE GENOMIC DNA]</scope>
</reference>
<accession>A0A401G4T2</accession>
<evidence type="ECO:0000259" key="18">
    <source>
        <dbReference type="Pfam" id="PF02516"/>
    </source>
</evidence>
<comment type="caution">
    <text evidence="19">The sequence shown here is derived from an EMBL/GenBank/DDBJ whole genome shotgun (WGS) entry which is preliminary data.</text>
</comment>
<gene>
    <name evidence="19" type="ORF">SCP_0100060</name>
</gene>
<protein>
    <recommendedName>
        <fullName evidence="6">dolichyl-diphosphooligosaccharide--protein glycotransferase</fullName>
        <ecNumber evidence="6">2.4.99.18</ecNumber>
    </recommendedName>
</protein>
<comment type="cofactor">
    <cofactor evidence="1">
        <name>Mn(2+)</name>
        <dbReference type="ChEBI" id="CHEBI:29035"/>
    </cofactor>
</comment>
<comment type="subcellular location">
    <subcellularLocation>
        <location evidence="3">Endomembrane system</location>
        <topology evidence="3">Multi-pass membrane protein</topology>
    </subcellularLocation>
</comment>
<feature type="transmembrane region" description="Helical" evidence="17">
    <location>
        <begin position="160"/>
        <end position="179"/>
    </location>
</feature>
<evidence type="ECO:0000256" key="14">
    <source>
        <dbReference type="ARBA" id="ARBA00023211"/>
    </source>
</evidence>
<dbReference type="EMBL" id="BFAD01000001">
    <property type="protein sequence ID" value="GBE77134.1"/>
    <property type="molecule type" value="Genomic_DNA"/>
</dbReference>
<evidence type="ECO:0000256" key="2">
    <source>
        <dbReference type="ARBA" id="ARBA00001946"/>
    </source>
</evidence>
<evidence type="ECO:0000256" key="1">
    <source>
        <dbReference type="ARBA" id="ARBA00001936"/>
    </source>
</evidence>
<evidence type="ECO:0000256" key="3">
    <source>
        <dbReference type="ARBA" id="ARBA00004127"/>
    </source>
</evidence>
<keyword evidence="8" id="KW-0808">Transferase</keyword>
<evidence type="ECO:0000256" key="6">
    <source>
        <dbReference type="ARBA" id="ARBA00012605"/>
    </source>
</evidence>
<evidence type="ECO:0000256" key="17">
    <source>
        <dbReference type="SAM" id="Phobius"/>
    </source>
</evidence>
<comment type="similarity">
    <text evidence="5">Belongs to the STT3 family.</text>
</comment>
<dbReference type="Pfam" id="PF02516">
    <property type="entry name" value="STT3"/>
    <property type="match status" value="1"/>
</dbReference>
<evidence type="ECO:0000256" key="5">
    <source>
        <dbReference type="ARBA" id="ARBA00010810"/>
    </source>
</evidence>
<comment type="cofactor">
    <cofactor evidence="2">
        <name>Mg(2+)</name>
        <dbReference type="ChEBI" id="CHEBI:18420"/>
    </cofactor>
</comment>
<dbReference type="GO" id="GO:0012505">
    <property type="term" value="C:endomembrane system"/>
    <property type="evidence" value="ECO:0007669"/>
    <property type="project" value="UniProtKB-SubCell"/>
</dbReference>
<name>A0A401G4T2_9APHY</name>
<dbReference type="EC" id="2.4.99.18" evidence="6"/>
<comment type="pathway">
    <text evidence="4">Protein modification; protein glycosylation.</text>
</comment>
<dbReference type="InParanoid" id="A0A401G4T2"/>
<evidence type="ECO:0000256" key="11">
    <source>
        <dbReference type="ARBA" id="ARBA00022842"/>
    </source>
</evidence>
<dbReference type="PANTHER" id="PTHR13872:SF1">
    <property type="entry name" value="DOLICHYL-DIPHOSPHOOLIGOSACCHARIDE--PROTEIN GLYCOSYLTRANSFERASE SUBUNIT STT3B"/>
    <property type="match status" value="1"/>
</dbReference>
<evidence type="ECO:0000256" key="15">
    <source>
        <dbReference type="ARBA" id="ARBA00048829"/>
    </source>
</evidence>
<evidence type="ECO:0000256" key="10">
    <source>
        <dbReference type="ARBA" id="ARBA00022723"/>
    </source>
</evidence>
<keyword evidence="9 17" id="KW-0812">Transmembrane</keyword>
<dbReference type="GO" id="GO:0046872">
    <property type="term" value="F:metal ion binding"/>
    <property type="evidence" value="ECO:0007669"/>
    <property type="project" value="UniProtKB-KW"/>
</dbReference>
<dbReference type="GO" id="GO:0004579">
    <property type="term" value="F:dolichyl-diphosphooligosaccharide-protein glycotransferase activity"/>
    <property type="evidence" value="ECO:0007669"/>
    <property type="project" value="UniProtKB-EC"/>
</dbReference>
<keyword evidence="10" id="KW-0479">Metal-binding</keyword>
<feature type="compositionally biased region" description="Basic and acidic residues" evidence="16">
    <location>
        <begin position="116"/>
        <end position="134"/>
    </location>
</feature>
<keyword evidence="11" id="KW-0460">Magnesium</keyword>
<evidence type="ECO:0000256" key="12">
    <source>
        <dbReference type="ARBA" id="ARBA00022989"/>
    </source>
</evidence>
<dbReference type="AlphaFoldDB" id="A0A401G4T2"/>
<evidence type="ECO:0000256" key="16">
    <source>
        <dbReference type="SAM" id="MobiDB-lite"/>
    </source>
</evidence>
<keyword evidence="12 17" id="KW-1133">Transmembrane helix</keyword>
<evidence type="ECO:0000313" key="20">
    <source>
        <dbReference type="Proteomes" id="UP000287166"/>
    </source>
</evidence>
<keyword evidence="20" id="KW-1185">Reference proteome</keyword>
<evidence type="ECO:0000256" key="9">
    <source>
        <dbReference type="ARBA" id="ARBA00022692"/>
    </source>
</evidence>
<dbReference type="STRING" id="139825.A0A401G4T2"/>
<keyword evidence="13 17" id="KW-0472">Membrane</keyword>
<organism evidence="19 20">
    <name type="scientific">Sparassis crispa</name>
    <dbReference type="NCBI Taxonomy" id="139825"/>
    <lineage>
        <taxon>Eukaryota</taxon>
        <taxon>Fungi</taxon>
        <taxon>Dikarya</taxon>
        <taxon>Basidiomycota</taxon>
        <taxon>Agaricomycotina</taxon>
        <taxon>Agaricomycetes</taxon>
        <taxon>Polyporales</taxon>
        <taxon>Sparassidaceae</taxon>
        <taxon>Sparassis</taxon>
    </lineage>
</organism>
<comment type="catalytic activity">
    <reaction evidence="15">
        <text>a di-trans,poly-cis-dolichyl diphosphooligosaccharide + L-asparaginyl-[protein] = N(4)-(oligosaccharide-(1-&gt;4)-N-acetyl-beta-D-glucosaminyl-(1-&gt;4)-N-acetyl-beta-D-glucosaminyl)-L-asparaginyl-[protein] + a di-trans,poly-cis-dolichyl diphosphate + H(+)</text>
        <dbReference type="Rhea" id="RHEA:22980"/>
        <dbReference type="Rhea" id="RHEA-COMP:12804"/>
        <dbReference type="Rhea" id="RHEA-COMP:12805"/>
        <dbReference type="Rhea" id="RHEA-COMP:19506"/>
        <dbReference type="Rhea" id="RHEA-COMP:19509"/>
        <dbReference type="ChEBI" id="CHEBI:15378"/>
        <dbReference type="ChEBI" id="CHEBI:50347"/>
        <dbReference type="ChEBI" id="CHEBI:57497"/>
        <dbReference type="ChEBI" id="CHEBI:57570"/>
        <dbReference type="ChEBI" id="CHEBI:132529"/>
        <dbReference type="EC" id="2.4.99.18"/>
    </reaction>
</comment>
<feature type="region of interest" description="Disordered" evidence="16">
    <location>
        <begin position="87"/>
        <end position="148"/>
    </location>
</feature>
<dbReference type="GO" id="GO:0016020">
    <property type="term" value="C:membrane"/>
    <property type="evidence" value="ECO:0007669"/>
    <property type="project" value="InterPro"/>
</dbReference>
<evidence type="ECO:0000256" key="13">
    <source>
        <dbReference type="ARBA" id="ARBA00023136"/>
    </source>
</evidence>
<dbReference type="Proteomes" id="UP000287166">
    <property type="component" value="Unassembled WGS sequence"/>
</dbReference>
<keyword evidence="7" id="KW-0328">Glycosyltransferase</keyword>
<dbReference type="OrthoDB" id="10261066at2759"/>
<dbReference type="PANTHER" id="PTHR13872">
    <property type="entry name" value="DOLICHYL-DIPHOSPHOOLIGOSACCHARIDE--PROTEIN GLYCOSYLTRANSFERASE SUBUNIT"/>
    <property type="match status" value="1"/>
</dbReference>
<proteinExistence type="inferred from homology"/>
<evidence type="ECO:0000313" key="19">
    <source>
        <dbReference type="EMBL" id="GBE77134.1"/>
    </source>
</evidence>
<dbReference type="GeneID" id="38774051"/>
<dbReference type="GO" id="GO:0018279">
    <property type="term" value="P:protein N-linked glycosylation via asparagine"/>
    <property type="evidence" value="ECO:0007669"/>
    <property type="project" value="TreeGrafter"/>
</dbReference>
<dbReference type="RefSeq" id="XP_027608047.1">
    <property type="nucleotide sequence ID" value="XM_027752246.1"/>
</dbReference>
<evidence type="ECO:0000256" key="4">
    <source>
        <dbReference type="ARBA" id="ARBA00004922"/>
    </source>
</evidence>